<keyword evidence="5" id="KW-0464">Manganese</keyword>
<evidence type="ECO:0000259" key="7">
    <source>
        <dbReference type="Pfam" id="PF03372"/>
    </source>
</evidence>
<dbReference type="eggNOG" id="COG0708">
    <property type="taxonomic scope" value="Bacteria"/>
</dbReference>
<protein>
    <submittedName>
        <fullName evidence="8">Exonuclease III</fullName>
    </submittedName>
</protein>
<keyword evidence="3" id="KW-0378">Hydrolase</keyword>
<evidence type="ECO:0000256" key="2">
    <source>
        <dbReference type="ARBA" id="ARBA00022723"/>
    </source>
</evidence>
<keyword evidence="9" id="KW-1185">Reference proteome</keyword>
<keyword evidence="8" id="KW-0269">Exonuclease</keyword>
<sequence>MRIISLHVDGLEQAVKKGLYTWLETADVDVVAIQNLKAKEYQLSDDVVYPKGFNAYFFDAEADGYSGVALLTREVPKAIMTGIGDSRWDLQGRFIQADFEHVSVGSVLFPGVDQYNTLEDKLAFQQAFLAHLEKTRRKRREFIFCGNFEAAHKTVDLSDWQGANDTPGFLPKERAWFDQMFGPVGYADAFREANFGENQFTWWPDEDSARRNQNGWRKDMQICTPNVRQFVVEARIEKNLNFGQHAAVLIEYEFDDEDE</sequence>
<dbReference type="AlphaFoldDB" id="M5DMS1"/>
<keyword evidence="4 5" id="KW-0460">Magnesium</keyword>
<dbReference type="EMBL" id="HF680312">
    <property type="protein sequence ID" value="CCU70651.1"/>
    <property type="molecule type" value="Genomic_DNA"/>
</dbReference>
<accession>M5DMS1</accession>
<organism evidence="8 9">
    <name type="scientific">Thalassolituus oleivorans MIL-1</name>
    <dbReference type="NCBI Taxonomy" id="1298593"/>
    <lineage>
        <taxon>Bacteria</taxon>
        <taxon>Pseudomonadati</taxon>
        <taxon>Pseudomonadota</taxon>
        <taxon>Gammaproteobacteria</taxon>
        <taxon>Oceanospirillales</taxon>
        <taxon>Oceanospirillaceae</taxon>
        <taxon>Thalassolituus</taxon>
    </lineage>
</organism>
<feature type="site" description="Important for catalytic activity" evidence="6">
    <location>
        <position position="219"/>
    </location>
</feature>
<keyword evidence="8" id="KW-0540">Nuclease</keyword>
<dbReference type="STRING" id="187493.CN03_01575"/>
<dbReference type="SUPFAM" id="SSF56219">
    <property type="entry name" value="DNase I-like"/>
    <property type="match status" value="1"/>
</dbReference>
<reference evidence="8 9" key="1">
    <citation type="journal article" date="2013" name="Genome Announc.">
        <title>Genome Sequence of Thalassolituus oleivorans MIL-1 (DSM 14913T).</title>
        <authorList>
            <person name="Golyshin P.N."/>
            <person name="Werner J."/>
            <person name="Chernikova T.N."/>
            <person name="Tran H."/>
            <person name="Ferrer M."/>
            <person name="Yakimov M.M."/>
            <person name="Teeling H."/>
            <person name="Golyshina O.V."/>
        </authorList>
    </citation>
    <scope>NUCLEOTIDE SEQUENCE [LARGE SCALE GENOMIC DNA]</scope>
    <source>
        <strain evidence="8 9">MIL-1</strain>
    </source>
</reference>
<dbReference type="PROSITE" id="PS51435">
    <property type="entry name" value="AP_NUCLEASE_F1_4"/>
    <property type="match status" value="1"/>
</dbReference>
<keyword evidence="2 5" id="KW-0479">Metal-binding</keyword>
<feature type="binding site" evidence="5">
    <location>
        <position position="245"/>
    </location>
    <ligand>
        <name>Mg(2+)</name>
        <dbReference type="ChEBI" id="CHEBI:18420"/>
        <label>1</label>
    </ligand>
</feature>
<dbReference type="PANTHER" id="PTHR43250">
    <property type="entry name" value="EXODEOXYRIBONUCLEASE III"/>
    <property type="match status" value="1"/>
</dbReference>
<evidence type="ECO:0000256" key="4">
    <source>
        <dbReference type="ARBA" id="ARBA00022842"/>
    </source>
</evidence>
<dbReference type="Proteomes" id="UP000011866">
    <property type="component" value="Chromosome"/>
</dbReference>
<dbReference type="HOGENOM" id="CLU_027539_3_0_6"/>
<dbReference type="CDD" id="cd10281">
    <property type="entry name" value="Nape_like_AP-endo"/>
    <property type="match status" value="1"/>
</dbReference>
<dbReference type="InterPro" id="IPR005135">
    <property type="entry name" value="Endo/exonuclease/phosphatase"/>
</dbReference>
<dbReference type="Pfam" id="PF03372">
    <property type="entry name" value="Exo_endo_phos"/>
    <property type="match status" value="1"/>
</dbReference>
<dbReference type="InterPro" id="IPR004808">
    <property type="entry name" value="AP_endonuc_1"/>
</dbReference>
<evidence type="ECO:0000256" key="3">
    <source>
        <dbReference type="ARBA" id="ARBA00022801"/>
    </source>
</evidence>
<feature type="domain" description="Endonuclease/exonuclease/phosphatase" evidence="7">
    <location>
        <begin position="15"/>
        <end position="235"/>
    </location>
</feature>
<comment type="similarity">
    <text evidence="1">Belongs to the DNA repair enzymes AP/ExoA family.</text>
</comment>
<dbReference type="PANTHER" id="PTHR43250:SF2">
    <property type="entry name" value="EXODEOXYRIBONUCLEASE III"/>
    <property type="match status" value="1"/>
</dbReference>
<dbReference type="InterPro" id="IPR036691">
    <property type="entry name" value="Endo/exonu/phosph_ase_sf"/>
</dbReference>
<dbReference type="Gene3D" id="3.60.10.10">
    <property type="entry name" value="Endonuclease/exonuclease/phosphatase"/>
    <property type="match status" value="1"/>
</dbReference>
<dbReference type="NCBIfam" id="TIGR00633">
    <property type="entry name" value="xth"/>
    <property type="match status" value="1"/>
</dbReference>
<evidence type="ECO:0000256" key="1">
    <source>
        <dbReference type="ARBA" id="ARBA00007092"/>
    </source>
</evidence>
<dbReference type="RefSeq" id="WP_015485392.1">
    <property type="nucleotide sequence ID" value="NC_020888.1"/>
</dbReference>
<evidence type="ECO:0000313" key="9">
    <source>
        <dbReference type="Proteomes" id="UP000011866"/>
    </source>
</evidence>
<name>M5DMS1_9GAMM</name>
<dbReference type="GO" id="GO:0006281">
    <property type="term" value="P:DNA repair"/>
    <property type="evidence" value="ECO:0007669"/>
    <property type="project" value="InterPro"/>
</dbReference>
<dbReference type="GeneID" id="79175214"/>
<evidence type="ECO:0000256" key="6">
    <source>
        <dbReference type="PIRSR" id="PIRSR604808-3"/>
    </source>
</evidence>
<proteinExistence type="inferred from homology"/>
<evidence type="ECO:0000256" key="5">
    <source>
        <dbReference type="PIRSR" id="PIRSR604808-2"/>
    </source>
</evidence>
<dbReference type="GO" id="GO:0008311">
    <property type="term" value="F:double-stranded DNA 3'-5' DNA exonuclease activity"/>
    <property type="evidence" value="ECO:0007669"/>
    <property type="project" value="InterPro"/>
</dbReference>
<dbReference type="InterPro" id="IPR037493">
    <property type="entry name" value="ExoIII-like"/>
</dbReference>
<comment type="cofactor">
    <cofactor evidence="5">
        <name>Mg(2+)</name>
        <dbReference type="ChEBI" id="CHEBI:18420"/>
    </cofactor>
    <cofactor evidence="5">
        <name>Mn(2+)</name>
        <dbReference type="ChEBI" id="CHEBI:29035"/>
    </cofactor>
    <text evidence="5">Probably binds two magnesium or manganese ions per subunit.</text>
</comment>
<dbReference type="GO" id="GO:0046872">
    <property type="term" value="F:metal ion binding"/>
    <property type="evidence" value="ECO:0007669"/>
    <property type="project" value="UniProtKB-KW"/>
</dbReference>
<gene>
    <name evidence="8" type="ORF">TOL_0203</name>
</gene>
<dbReference type="KEGG" id="tol:TOL_0203"/>
<dbReference type="PATRIC" id="fig|1298593.3.peg.200"/>
<feature type="site" description="Interaction with DNA substrate" evidence="6">
    <location>
        <position position="245"/>
    </location>
</feature>
<evidence type="ECO:0000313" key="8">
    <source>
        <dbReference type="EMBL" id="CCU70651.1"/>
    </source>
</evidence>